<dbReference type="AlphaFoldDB" id="S8BXU3"/>
<sequence>MMHPPVSPGNNVFVNGGKSAAGAAGVGSQPASIDAIPPQSVSDKNSSRPAETVGNCLDERNHGAGKMQSKDVGVQDGDTPNGRPPPRNPSNISDLTLPPTGLKGVPSTGGFVPLQLTSPTAQPDHEDKLDTNVIDMAAKSPTEPPAPAGTKKTEPKKTDSENGAKTEINPPAQPVKNEKEQVQDSPSKMPAAKQTSPSVSNGGASPPARDSNSGAPYIEDSDSEDEELQDLLTQKRDQIRRDIAHYQRAKEMELLVYEKRLRDDHMRRKRRKQAMANGHNAATGSPRTYYSLSTKNVIGNIPGYLPLTSAPGSTAPTRPSGLRKMVDNKTDESFTTPEPTEQKSPKLGTAKKPPQLDAKPDAKPDIVVKSPPEKAGKDDKQGKNTSAVSPTVPTPNIQPPATQPLTTSKLSASALNALEANEKPTPMLPSSLKSTSSWTSGSGKDSRRSSVNDNKTKKNKRVVFQLEVEGDWFRVKPDGEEIPIEPEEMERLKAEAAALDDDYDSDSESDFLEFKVPSGKQLPKTGDQDTGYHAIENIEGIGSPAVPKPNRGPEDPDWVSTKPAVEPPPVSSAKSTISDDSLEDDVFDLDEELPYNTPAAQPEFTSGSLEDSVMSLGLPLAPPPPPPPSGSGLALPPSFGVGRAGSSFADTLAYIQAYQQAGISRGSSTSGSYLSSSFPRNSFGGTSSSWRDAPAPPRPSSSHGSLVTPSAPVTIGRRASGGLDLVTAPTLEMLSSSTTGSVGQSGATLSGSLPLGSGFRRRSVTKYEIPDEDVKDSSASSSVTSKSDILSETEVRPKITIAPQPPAPAPVRKASSARTSAEMLNKSSPYGTSAPISIPLRSALAPPAVEEPIVAPEQVKDDVPKEVVSGRPSPTSSSTTEKSNQPTTAKARTEAQKKSVLSPTSVEKVLEATTEALSKNTLPSSISSKPKREHKSGSRSGSSTPKYGSYGKKSPSSRSKKTESNVKPEPWHGTIIQSFPSDIGKQSLAHDQAQAVSSPGWNSYNSPSLLSSSLPKYASGSSTSSFATNPITALPGVKSYSPTAPTLPNASNSPRKGPITLSPGPRYSSVVAAEAAANVEANGLSNASVVGRPDLRTDTKSANRNSLMFAETGPESLQETLLMQGPSSLSERLFLEGIGGSISNLGKK</sequence>
<feature type="compositionally biased region" description="Polar residues" evidence="1">
    <location>
        <begin position="915"/>
        <end position="928"/>
    </location>
</feature>
<feature type="compositionally biased region" description="Pro residues" evidence="1">
    <location>
        <begin position="392"/>
        <end position="402"/>
    </location>
</feature>
<name>S8BXU3_DACHA</name>
<feature type="region of interest" description="Disordered" evidence="1">
    <location>
        <begin position="664"/>
        <end position="718"/>
    </location>
</feature>
<evidence type="ECO:0000256" key="1">
    <source>
        <dbReference type="SAM" id="MobiDB-lite"/>
    </source>
</evidence>
<protein>
    <submittedName>
        <fullName evidence="2">Uncharacterized protein</fullName>
    </submittedName>
</protein>
<feature type="compositionally biased region" description="Low complexity" evidence="1">
    <location>
        <begin position="945"/>
        <end position="957"/>
    </location>
</feature>
<feature type="compositionally biased region" description="Low complexity" evidence="1">
    <location>
        <begin position="405"/>
        <end position="443"/>
    </location>
</feature>
<feature type="compositionally biased region" description="Low complexity" evidence="1">
    <location>
        <begin position="16"/>
        <end position="32"/>
    </location>
</feature>
<feature type="region of interest" description="Disordered" evidence="1">
    <location>
        <begin position="499"/>
        <end position="636"/>
    </location>
</feature>
<feature type="region of interest" description="Disordered" evidence="1">
    <location>
        <begin position="1035"/>
        <end position="1064"/>
    </location>
</feature>
<dbReference type="EMBL" id="AQGS01000051">
    <property type="protein sequence ID" value="EPS44323.1"/>
    <property type="molecule type" value="Genomic_DNA"/>
</dbReference>
<feature type="compositionally biased region" description="Acidic residues" evidence="1">
    <location>
        <begin position="580"/>
        <end position="593"/>
    </location>
</feature>
<dbReference type="OrthoDB" id="5414106at2759"/>
<evidence type="ECO:0000313" key="3">
    <source>
        <dbReference type="Proteomes" id="UP000015100"/>
    </source>
</evidence>
<feature type="compositionally biased region" description="Acidic residues" evidence="1">
    <location>
        <begin position="499"/>
        <end position="511"/>
    </location>
</feature>
<feature type="compositionally biased region" description="Polar residues" evidence="1">
    <location>
        <begin position="825"/>
        <end position="835"/>
    </location>
</feature>
<feature type="compositionally biased region" description="Low complexity" evidence="1">
    <location>
        <begin position="777"/>
        <end position="788"/>
    </location>
</feature>
<reference evidence="3" key="2">
    <citation type="submission" date="2013-04" db="EMBL/GenBank/DDBJ databases">
        <title>Genomic mechanisms accounting for the adaptation to parasitism in nematode-trapping fungi.</title>
        <authorList>
            <person name="Ahren D.G."/>
        </authorList>
    </citation>
    <scope>NUCLEOTIDE SEQUENCE [LARGE SCALE GENOMIC DNA]</scope>
    <source>
        <strain evidence="3">CBS 200.50</strain>
    </source>
</reference>
<feature type="compositionally biased region" description="Basic and acidic residues" evidence="1">
    <location>
        <begin position="358"/>
        <end position="382"/>
    </location>
</feature>
<keyword evidence="3" id="KW-1185">Reference proteome</keyword>
<feature type="compositionally biased region" description="Polar residues" evidence="1">
    <location>
        <begin position="881"/>
        <end position="890"/>
    </location>
</feature>
<reference evidence="2 3" key="1">
    <citation type="journal article" date="2013" name="PLoS Genet.">
        <title>Genomic mechanisms accounting for the adaptation to parasitism in nematode-trapping fungi.</title>
        <authorList>
            <person name="Meerupati T."/>
            <person name="Andersson K.M."/>
            <person name="Friman E."/>
            <person name="Kumar D."/>
            <person name="Tunlid A."/>
            <person name="Ahren D."/>
        </authorList>
    </citation>
    <scope>NUCLEOTIDE SEQUENCE [LARGE SCALE GENOMIC DNA]</scope>
    <source>
        <strain evidence="2 3">CBS 200.50</strain>
    </source>
</reference>
<feature type="compositionally biased region" description="Polar residues" evidence="1">
    <location>
        <begin position="193"/>
        <end position="203"/>
    </location>
</feature>
<accession>S8BXU3</accession>
<dbReference type="OMA" id="RDIAHYQ"/>
<dbReference type="HOGENOM" id="CLU_276809_0_0_1"/>
<organism evidence="2 3">
    <name type="scientific">Dactylellina haptotyla (strain CBS 200.50)</name>
    <name type="common">Nematode-trapping fungus</name>
    <name type="synonym">Monacrosporium haptotylum</name>
    <dbReference type="NCBI Taxonomy" id="1284197"/>
    <lineage>
        <taxon>Eukaryota</taxon>
        <taxon>Fungi</taxon>
        <taxon>Dikarya</taxon>
        <taxon>Ascomycota</taxon>
        <taxon>Pezizomycotina</taxon>
        <taxon>Orbiliomycetes</taxon>
        <taxon>Orbiliales</taxon>
        <taxon>Orbiliaceae</taxon>
        <taxon>Dactylellina</taxon>
    </lineage>
</organism>
<feature type="compositionally biased region" description="Basic and acidic residues" evidence="1">
    <location>
        <begin position="960"/>
        <end position="970"/>
    </location>
</feature>
<proteinExistence type="predicted"/>
<feature type="compositionally biased region" description="Pro residues" evidence="1">
    <location>
        <begin position="620"/>
        <end position="629"/>
    </location>
</feature>
<feature type="compositionally biased region" description="Low complexity" evidence="1">
    <location>
        <begin position="664"/>
        <end position="677"/>
    </location>
</feature>
<feature type="region of interest" description="Disordered" evidence="1">
    <location>
        <begin position="1"/>
        <end position="227"/>
    </location>
</feature>
<feature type="compositionally biased region" description="Polar residues" evidence="1">
    <location>
        <begin position="994"/>
        <end position="1005"/>
    </location>
</feature>
<feature type="compositionally biased region" description="Basic and acidic residues" evidence="1">
    <location>
        <begin position="444"/>
        <end position="456"/>
    </location>
</feature>
<dbReference type="Proteomes" id="UP000015100">
    <property type="component" value="Unassembled WGS sequence"/>
</dbReference>
<feature type="compositionally biased region" description="Low complexity" evidence="1">
    <location>
        <begin position="736"/>
        <end position="748"/>
    </location>
</feature>
<feature type="region of interest" description="Disordered" evidence="1">
    <location>
        <begin position="852"/>
        <end position="1005"/>
    </location>
</feature>
<feature type="compositionally biased region" description="Basic and acidic residues" evidence="1">
    <location>
        <begin position="151"/>
        <end position="164"/>
    </location>
</feature>
<gene>
    <name evidence="2" type="ORF">H072_1689</name>
</gene>
<feature type="compositionally biased region" description="Polar residues" evidence="1">
    <location>
        <begin position="1040"/>
        <end position="1054"/>
    </location>
</feature>
<evidence type="ECO:0000313" key="2">
    <source>
        <dbReference type="EMBL" id="EPS44323.1"/>
    </source>
</evidence>
<feature type="region of interest" description="Disordered" evidence="1">
    <location>
        <begin position="265"/>
        <end position="288"/>
    </location>
</feature>
<feature type="compositionally biased region" description="Polar residues" evidence="1">
    <location>
        <begin position="39"/>
        <end position="49"/>
    </location>
</feature>
<comment type="caution">
    <text evidence="2">The sequence shown here is derived from an EMBL/GenBank/DDBJ whole genome shotgun (WGS) entry which is preliminary data.</text>
</comment>
<feature type="region of interest" description="Disordered" evidence="1">
    <location>
        <begin position="736"/>
        <end position="837"/>
    </location>
</feature>
<feature type="region of interest" description="Disordered" evidence="1">
    <location>
        <begin position="300"/>
        <end position="460"/>
    </location>
</feature>